<evidence type="ECO:0000259" key="4">
    <source>
        <dbReference type="Pfam" id="PF02897"/>
    </source>
</evidence>
<dbReference type="GO" id="GO:0004252">
    <property type="term" value="F:serine-type endopeptidase activity"/>
    <property type="evidence" value="ECO:0007669"/>
    <property type="project" value="InterPro"/>
</dbReference>
<dbReference type="InterPro" id="IPR029058">
    <property type="entry name" value="AB_hydrolase_fold"/>
</dbReference>
<dbReference type="Gene3D" id="3.40.50.1820">
    <property type="entry name" value="alpha/beta hydrolase"/>
    <property type="match status" value="1"/>
</dbReference>
<dbReference type="GO" id="GO:0005829">
    <property type="term" value="C:cytosol"/>
    <property type="evidence" value="ECO:0007669"/>
    <property type="project" value="TreeGrafter"/>
</dbReference>
<dbReference type="Pfam" id="PF02897">
    <property type="entry name" value="Peptidase_S9_N"/>
    <property type="match status" value="1"/>
</dbReference>
<dbReference type="InterPro" id="IPR002470">
    <property type="entry name" value="Peptidase_S9A"/>
</dbReference>
<dbReference type="AlphaFoldDB" id="A0A2S5EIF4"/>
<dbReference type="PANTHER" id="PTHR42881">
    <property type="entry name" value="PROLYL ENDOPEPTIDASE"/>
    <property type="match status" value="1"/>
</dbReference>
<keyword evidence="3" id="KW-0720">Serine protease</keyword>
<sequence length="503" mass="57675">MADFLRNEKGQEFNYPKAIQEKFEEVVFGEKIEDPYRWMEDLNHPTVIKWIDEENKLTRAILDSLPYRDYLQKEFRRMQDEIKYSLCSVAGDKYFFYKSGGNLNQPILLYSQGEFDPEGSKVVLDPNKWSEKGIEAVDWFETSPSGNLIAYGRSSGGSESSTLYVQEVDTGKVLDVIPKTKWASVAWVKAESGFFYTRNEGERFAPIVYFHKLGESWKKDKYIYGKDIEGIVSVSASPDGEHIFISVDKTWSENDLYILEDGLKPIAVGYSAQFIPTVYGDYLYILTNLDAPKYRLLKGKLSEADIKKAQQIIPESDWVLEKVDFAAGKIILKVKDNTYTRLLIYDLQGAFMYEIELPEKGTSSFWTIESSKSEIIYSFSSFFYPVSYHKFDLESKKEKTLYTSNIFINPKDYNLEFLFYPSKDGAKIPMYILYKTELVIDGNTPTLLSGYGGFNLGLSPSYMGEIIPFLDKGGIYAEAGIRGGNEFGEEWWASCRRCSYTTT</sequence>
<protein>
    <recommendedName>
        <fullName evidence="4">Peptidase S9A N-terminal domain-containing protein</fullName>
    </recommendedName>
</protein>
<evidence type="ECO:0000256" key="2">
    <source>
        <dbReference type="ARBA" id="ARBA00022801"/>
    </source>
</evidence>
<evidence type="ECO:0000313" key="6">
    <source>
        <dbReference type="Proteomes" id="UP000236950"/>
    </source>
</evidence>
<gene>
    <name evidence="5" type="ORF">AA81_04565</name>
</gene>
<dbReference type="InterPro" id="IPR023302">
    <property type="entry name" value="Pept_S9A_N"/>
</dbReference>
<proteinExistence type="predicted"/>
<evidence type="ECO:0000256" key="1">
    <source>
        <dbReference type="ARBA" id="ARBA00022670"/>
    </source>
</evidence>
<name>A0A2S5EIF4_9BACT</name>
<feature type="domain" description="Peptidase S9A N-terminal" evidence="4">
    <location>
        <begin position="21"/>
        <end position="400"/>
    </location>
</feature>
<dbReference type="SUPFAM" id="SSF50993">
    <property type="entry name" value="Peptidase/esterase 'gauge' domain"/>
    <property type="match status" value="1"/>
</dbReference>
<dbReference type="EMBL" id="JALY01000105">
    <property type="protein sequence ID" value="POZ92926.1"/>
    <property type="molecule type" value="Genomic_DNA"/>
</dbReference>
<evidence type="ECO:0000256" key="3">
    <source>
        <dbReference type="ARBA" id="ARBA00022825"/>
    </source>
</evidence>
<dbReference type="PANTHER" id="PTHR42881:SF2">
    <property type="entry name" value="PROLYL ENDOPEPTIDASE"/>
    <property type="match status" value="1"/>
</dbReference>
<keyword evidence="2" id="KW-0378">Hydrolase</keyword>
<evidence type="ECO:0000313" key="5">
    <source>
        <dbReference type="EMBL" id="POZ92926.1"/>
    </source>
</evidence>
<dbReference type="Proteomes" id="UP000236950">
    <property type="component" value="Unassembled WGS sequence"/>
</dbReference>
<comment type="caution">
    <text evidence="5">The sequence shown here is derived from an EMBL/GenBank/DDBJ whole genome shotgun (WGS) entry which is preliminary data.</text>
</comment>
<dbReference type="SUPFAM" id="SSF53474">
    <property type="entry name" value="alpha/beta-Hydrolases"/>
    <property type="match status" value="1"/>
</dbReference>
<accession>A0A2S5EIF4</accession>
<dbReference type="Gene3D" id="2.130.10.120">
    <property type="entry name" value="Prolyl oligopeptidase, N-terminal domain"/>
    <property type="match status" value="1"/>
</dbReference>
<keyword evidence="1" id="KW-0645">Protease</keyword>
<organism evidence="5 6">
    <name type="scientific">Petrotoga halophila DSM 16923</name>
    <dbReference type="NCBI Taxonomy" id="1122953"/>
    <lineage>
        <taxon>Bacteria</taxon>
        <taxon>Thermotogati</taxon>
        <taxon>Thermotogota</taxon>
        <taxon>Thermotogae</taxon>
        <taxon>Petrotogales</taxon>
        <taxon>Petrotogaceae</taxon>
        <taxon>Petrotoga</taxon>
    </lineage>
</organism>
<reference evidence="5 6" key="1">
    <citation type="submission" date="2014-01" db="EMBL/GenBank/DDBJ databases">
        <title>Comparative genomics of Petrotoga.</title>
        <authorList>
            <person name="Chow K."/>
            <person name="Charchuk R."/>
            <person name="Nesbo C.L."/>
        </authorList>
    </citation>
    <scope>NUCLEOTIDE SEQUENCE [LARGE SCALE GENOMIC DNA]</scope>
    <source>
        <strain evidence="5 6">DSM 16923</strain>
    </source>
</reference>
<dbReference type="GO" id="GO:0006508">
    <property type="term" value="P:proteolysis"/>
    <property type="evidence" value="ECO:0007669"/>
    <property type="project" value="UniProtKB-KW"/>
</dbReference>
<dbReference type="GO" id="GO:0070012">
    <property type="term" value="F:oligopeptidase activity"/>
    <property type="evidence" value="ECO:0007669"/>
    <property type="project" value="TreeGrafter"/>
</dbReference>
<keyword evidence="6" id="KW-1185">Reference proteome</keyword>
<dbReference type="InterPro" id="IPR051167">
    <property type="entry name" value="Prolyl_oligopep/macrocyclase"/>
</dbReference>
<dbReference type="PRINTS" id="PR00862">
    <property type="entry name" value="PROLIGOPTASE"/>
</dbReference>
<dbReference type="RefSeq" id="WP_103898356.1">
    <property type="nucleotide sequence ID" value="NZ_JALY01000105.1"/>
</dbReference>